<dbReference type="PROSITE" id="PS51725">
    <property type="entry name" value="ABM"/>
    <property type="match status" value="1"/>
</dbReference>
<dbReference type="EMBL" id="JRYR02000001">
    <property type="protein sequence ID" value="OHX65982.1"/>
    <property type="molecule type" value="Genomic_DNA"/>
</dbReference>
<gene>
    <name evidence="2" type="ORF">NH26_06265</name>
</gene>
<dbReference type="AlphaFoldDB" id="A0A1S1YY99"/>
<evidence type="ECO:0000313" key="3">
    <source>
        <dbReference type="Proteomes" id="UP000179797"/>
    </source>
</evidence>
<dbReference type="InterPro" id="IPR011008">
    <property type="entry name" value="Dimeric_a/b-barrel"/>
</dbReference>
<dbReference type="OrthoDB" id="1120859at2"/>
<dbReference type="Proteomes" id="UP000179797">
    <property type="component" value="Unassembled WGS sequence"/>
</dbReference>
<feature type="domain" description="ABM" evidence="1">
    <location>
        <begin position="2"/>
        <end position="92"/>
    </location>
</feature>
<protein>
    <recommendedName>
        <fullName evidence="1">ABM domain-containing protein</fullName>
    </recommendedName>
</protein>
<dbReference type="Gene3D" id="3.30.70.100">
    <property type="match status" value="1"/>
</dbReference>
<evidence type="ECO:0000259" key="1">
    <source>
        <dbReference type="PROSITE" id="PS51725"/>
    </source>
</evidence>
<evidence type="ECO:0000313" key="2">
    <source>
        <dbReference type="EMBL" id="OHX65982.1"/>
    </source>
</evidence>
<comment type="caution">
    <text evidence="2">The sequence shown here is derived from an EMBL/GenBank/DDBJ whole genome shotgun (WGS) entry which is preliminary data.</text>
</comment>
<dbReference type="STRING" id="915059.NH26_06265"/>
<keyword evidence="3" id="KW-1185">Reference proteome</keyword>
<dbReference type="Pfam" id="PF03992">
    <property type="entry name" value="ABM"/>
    <property type="match status" value="1"/>
</dbReference>
<name>A0A1S1YY99_FLAPC</name>
<dbReference type="RefSeq" id="WP_044218896.1">
    <property type="nucleotide sequence ID" value="NZ_JRYR02000001.1"/>
</dbReference>
<proteinExistence type="predicted"/>
<sequence>MLHRFVRMTFQKEKIDEFKHLFNQVQPIIENFEGCHSVRLLEDADQPMKMMTFSIWENQTALDSYRDSEFFITTWRKTKVMFEDKAEAFSMFEV</sequence>
<dbReference type="InterPro" id="IPR007138">
    <property type="entry name" value="ABM_dom"/>
</dbReference>
<organism evidence="2 3">
    <name type="scientific">Flammeovirga pacifica</name>
    <dbReference type="NCBI Taxonomy" id="915059"/>
    <lineage>
        <taxon>Bacteria</taxon>
        <taxon>Pseudomonadati</taxon>
        <taxon>Bacteroidota</taxon>
        <taxon>Cytophagia</taxon>
        <taxon>Cytophagales</taxon>
        <taxon>Flammeovirgaceae</taxon>
        <taxon>Flammeovirga</taxon>
    </lineage>
</organism>
<dbReference type="SUPFAM" id="SSF54909">
    <property type="entry name" value="Dimeric alpha+beta barrel"/>
    <property type="match status" value="1"/>
</dbReference>
<reference evidence="2 3" key="1">
    <citation type="journal article" date="2012" name="Int. J. Syst. Evol. Microbiol.">
        <title>Flammeovirga pacifica sp. nov., isolated from deep-sea sediment.</title>
        <authorList>
            <person name="Xu H."/>
            <person name="Fu Y."/>
            <person name="Yang N."/>
            <person name="Ding Z."/>
            <person name="Lai Q."/>
            <person name="Zeng R."/>
        </authorList>
    </citation>
    <scope>NUCLEOTIDE SEQUENCE [LARGE SCALE GENOMIC DNA]</scope>
    <source>
        <strain evidence="3">DSM 24597 / LMG 26175 / WPAGA1</strain>
    </source>
</reference>
<accession>A0A1S1YY99</accession>